<sequence>MGSLRQDATLGFKASRIIFWKRNHGVLFPLANLLQRQQQEPQKNKMLIQFPEDANGSRGTSSFASRI</sequence>
<evidence type="ECO:0000313" key="2">
    <source>
        <dbReference type="Proteomes" id="UP000008177"/>
    </source>
</evidence>
<dbReference type="HOGENOM" id="CLU_2812016_0_0_1"/>
<evidence type="ECO:0000313" key="1">
    <source>
        <dbReference type="EMBL" id="CCD43717.1"/>
    </source>
</evidence>
<organism evidence="1 2">
    <name type="scientific">Botryotinia fuckeliana (strain T4)</name>
    <name type="common">Noble rot fungus</name>
    <name type="synonym">Botrytis cinerea</name>
    <dbReference type="NCBI Taxonomy" id="999810"/>
    <lineage>
        <taxon>Eukaryota</taxon>
        <taxon>Fungi</taxon>
        <taxon>Dikarya</taxon>
        <taxon>Ascomycota</taxon>
        <taxon>Pezizomycotina</taxon>
        <taxon>Leotiomycetes</taxon>
        <taxon>Helotiales</taxon>
        <taxon>Sclerotiniaceae</taxon>
        <taxon>Botrytis</taxon>
    </lineage>
</organism>
<gene>
    <name evidence="1" type="ORF">BofuT4_uP009650.1</name>
</gene>
<accession>G2XT03</accession>
<dbReference type="InParanoid" id="G2XT03"/>
<dbReference type="Proteomes" id="UP000008177">
    <property type="component" value="Unplaced contigs"/>
</dbReference>
<proteinExistence type="predicted"/>
<name>G2XT03_BOTF4</name>
<reference evidence="2" key="1">
    <citation type="journal article" date="2011" name="PLoS Genet.">
        <title>Genomic analysis of the necrotrophic fungal pathogens Sclerotinia sclerotiorum and Botrytis cinerea.</title>
        <authorList>
            <person name="Amselem J."/>
            <person name="Cuomo C.A."/>
            <person name="van Kan J.A."/>
            <person name="Viaud M."/>
            <person name="Benito E.P."/>
            <person name="Couloux A."/>
            <person name="Coutinho P.M."/>
            <person name="de Vries R.P."/>
            <person name="Dyer P.S."/>
            <person name="Fillinger S."/>
            <person name="Fournier E."/>
            <person name="Gout L."/>
            <person name="Hahn M."/>
            <person name="Kohn L."/>
            <person name="Lapalu N."/>
            <person name="Plummer K.M."/>
            <person name="Pradier J.M."/>
            <person name="Quevillon E."/>
            <person name="Sharon A."/>
            <person name="Simon A."/>
            <person name="ten Have A."/>
            <person name="Tudzynski B."/>
            <person name="Tudzynski P."/>
            <person name="Wincker P."/>
            <person name="Andrew M."/>
            <person name="Anthouard V."/>
            <person name="Beever R.E."/>
            <person name="Beffa R."/>
            <person name="Benoit I."/>
            <person name="Bouzid O."/>
            <person name="Brault B."/>
            <person name="Chen Z."/>
            <person name="Choquer M."/>
            <person name="Collemare J."/>
            <person name="Cotton P."/>
            <person name="Danchin E.G."/>
            <person name="Da Silva C."/>
            <person name="Gautier A."/>
            <person name="Giraud C."/>
            <person name="Giraud T."/>
            <person name="Gonzalez C."/>
            <person name="Grossetete S."/>
            <person name="Guldener U."/>
            <person name="Henrissat B."/>
            <person name="Howlett B.J."/>
            <person name="Kodira C."/>
            <person name="Kretschmer M."/>
            <person name="Lappartient A."/>
            <person name="Leroch M."/>
            <person name="Levis C."/>
            <person name="Mauceli E."/>
            <person name="Neuveglise C."/>
            <person name="Oeser B."/>
            <person name="Pearson M."/>
            <person name="Poulain J."/>
            <person name="Poussereau N."/>
            <person name="Quesneville H."/>
            <person name="Rascle C."/>
            <person name="Schumacher J."/>
            <person name="Segurens B."/>
            <person name="Sexton A."/>
            <person name="Silva E."/>
            <person name="Sirven C."/>
            <person name="Soanes D.M."/>
            <person name="Talbot N.J."/>
            <person name="Templeton M."/>
            <person name="Yandava C."/>
            <person name="Yarden O."/>
            <person name="Zeng Q."/>
            <person name="Rollins J.A."/>
            <person name="Lebrun M.H."/>
            <person name="Dickman M."/>
        </authorList>
    </citation>
    <scope>NUCLEOTIDE SEQUENCE [LARGE SCALE GENOMIC DNA]</scope>
    <source>
        <strain evidence="2">T4</strain>
    </source>
</reference>
<dbReference type="AlphaFoldDB" id="G2XT03"/>
<protein>
    <submittedName>
        <fullName evidence="1">Uncharacterized protein</fullName>
    </submittedName>
</protein>
<dbReference type="EMBL" id="FQ790265">
    <property type="protein sequence ID" value="CCD43717.1"/>
    <property type="molecule type" value="Genomic_DNA"/>
</dbReference>